<dbReference type="SUPFAM" id="SSF46785">
    <property type="entry name" value="Winged helix' DNA-binding domain"/>
    <property type="match status" value="1"/>
</dbReference>
<feature type="domain" description="Transcription regulator PadR N-terminal" evidence="1">
    <location>
        <begin position="21"/>
        <end position="89"/>
    </location>
</feature>
<dbReference type="GO" id="GO:0003677">
    <property type="term" value="F:DNA binding"/>
    <property type="evidence" value="ECO:0007669"/>
    <property type="project" value="UniProtKB-KW"/>
</dbReference>
<evidence type="ECO:0000259" key="1">
    <source>
        <dbReference type="Pfam" id="PF03551"/>
    </source>
</evidence>
<reference evidence="2 3" key="1">
    <citation type="submission" date="2018-05" db="EMBL/GenBank/DDBJ databases">
        <title>The Hungate 1000. A catalogue of reference genomes from the rumen microbiome.</title>
        <authorList>
            <person name="Kelly W."/>
        </authorList>
    </citation>
    <scope>NUCLEOTIDE SEQUENCE [LARGE SCALE GENOMIC DNA]</scope>
    <source>
        <strain evidence="2 3">NLAE-zl-C242</strain>
    </source>
</reference>
<dbReference type="EMBL" id="QGDL01000014">
    <property type="protein sequence ID" value="PWJ23420.1"/>
    <property type="molecule type" value="Genomic_DNA"/>
</dbReference>
<organism evidence="2 3">
    <name type="scientific">Faecalicatena orotica</name>
    <dbReference type="NCBI Taxonomy" id="1544"/>
    <lineage>
        <taxon>Bacteria</taxon>
        <taxon>Bacillati</taxon>
        <taxon>Bacillota</taxon>
        <taxon>Clostridia</taxon>
        <taxon>Lachnospirales</taxon>
        <taxon>Lachnospiraceae</taxon>
        <taxon>Faecalicatena</taxon>
    </lineage>
</organism>
<dbReference type="Proteomes" id="UP000245845">
    <property type="component" value="Unassembled WGS sequence"/>
</dbReference>
<accession>A0A2Y9BJI5</accession>
<proteinExistence type="predicted"/>
<dbReference type="PANTHER" id="PTHR33169">
    <property type="entry name" value="PADR-FAMILY TRANSCRIPTIONAL REGULATOR"/>
    <property type="match status" value="1"/>
</dbReference>
<gene>
    <name evidence="2" type="ORF">A8806_11446</name>
</gene>
<dbReference type="Gene3D" id="1.10.10.10">
    <property type="entry name" value="Winged helix-like DNA-binding domain superfamily/Winged helix DNA-binding domain"/>
    <property type="match status" value="1"/>
</dbReference>
<sequence>MGEEKDLMGNLVSELRRGTLILSVLSQLGEAKYGYALVQSLELKGVEIDPNTLYPLLRRLEKQGLLSSQWDVGEAKPRKYYRRTLLGDDIFRELKEQWERLSDNMEQILREESI</sequence>
<dbReference type="InterPro" id="IPR036390">
    <property type="entry name" value="WH_DNA-bd_sf"/>
</dbReference>
<dbReference type="Pfam" id="PF03551">
    <property type="entry name" value="PadR"/>
    <property type="match status" value="1"/>
</dbReference>
<evidence type="ECO:0000313" key="3">
    <source>
        <dbReference type="Proteomes" id="UP000245845"/>
    </source>
</evidence>
<dbReference type="RefSeq" id="WP_109732945.1">
    <property type="nucleotide sequence ID" value="NZ_BAAACK010000015.1"/>
</dbReference>
<keyword evidence="2" id="KW-0238">DNA-binding</keyword>
<protein>
    <submittedName>
        <fullName evidence="2">DNA-binding PadR family transcriptional regulator</fullName>
    </submittedName>
</protein>
<dbReference type="InterPro" id="IPR052509">
    <property type="entry name" value="Metal_resp_DNA-bind_regulator"/>
</dbReference>
<dbReference type="AlphaFoldDB" id="A0A2Y9BJI5"/>
<name>A0A2Y9BJI5_9FIRM</name>
<dbReference type="InterPro" id="IPR005149">
    <property type="entry name" value="Tscrpt_reg_PadR_N"/>
</dbReference>
<dbReference type="PANTHER" id="PTHR33169:SF14">
    <property type="entry name" value="TRANSCRIPTIONAL REGULATOR RV3488"/>
    <property type="match status" value="1"/>
</dbReference>
<comment type="caution">
    <text evidence="2">The sequence shown here is derived from an EMBL/GenBank/DDBJ whole genome shotgun (WGS) entry which is preliminary data.</text>
</comment>
<dbReference type="InterPro" id="IPR036388">
    <property type="entry name" value="WH-like_DNA-bd_sf"/>
</dbReference>
<dbReference type="OrthoDB" id="9808017at2"/>
<evidence type="ECO:0000313" key="2">
    <source>
        <dbReference type="EMBL" id="PWJ23420.1"/>
    </source>
</evidence>
<keyword evidence="3" id="KW-1185">Reference proteome</keyword>